<organism evidence="1 2">
    <name type="scientific">Amycolatopsis oliviviridis</name>
    <dbReference type="NCBI Taxonomy" id="1471590"/>
    <lineage>
        <taxon>Bacteria</taxon>
        <taxon>Bacillati</taxon>
        <taxon>Actinomycetota</taxon>
        <taxon>Actinomycetes</taxon>
        <taxon>Pseudonocardiales</taxon>
        <taxon>Pseudonocardiaceae</taxon>
        <taxon>Amycolatopsis</taxon>
    </lineage>
</organism>
<accession>A0ABQ3M2A0</accession>
<name>A0ABQ3M2A0_9PSEU</name>
<dbReference type="SUPFAM" id="SSF53822">
    <property type="entry name" value="Periplasmic binding protein-like I"/>
    <property type="match status" value="1"/>
</dbReference>
<evidence type="ECO:0000313" key="1">
    <source>
        <dbReference type="EMBL" id="GHH29987.1"/>
    </source>
</evidence>
<dbReference type="Proteomes" id="UP000635387">
    <property type="component" value="Unassembled WGS sequence"/>
</dbReference>
<keyword evidence="2" id="KW-1185">Reference proteome</keyword>
<sequence>MAAGALAALRDLTPPLTTVALPLEDLGERVPELAMLPERAARARIERVRGHVVLRASTARHSDGS</sequence>
<dbReference type="InterPro" id="IPR028082">
    <property type="entry name" value="Peripla_BP_I"/>
</dbReference>
<comment type="caution">
    <text evidence="1">The sequence shown here is derived from an EMBL/GenBank/DDBJ whole genome shotgun (WGS) entry which is preliminary data.</text>
</comment>
<gene>
    <name evidence="1" type="ORF">GCM10017790_63040</name>
</gene>
<protein>
    <submittedName>
        <fullName evidence="1">Uncharacterized protein</fullName>
    </submittedName>
</protein>
<reference evidence="2" key="1">
    <citation type="journal article" date="2019" name="Int. J. Syst. Evol. Microbiol.">
        <title>The Global Catalogue of Microorganisms (GCM) 10K type strain sequencing project: providing services to taxonomists for standard genome sequencing and annotation.</title>
        <authorList>
            <consortium name="The Broad Institute Genomics Platform"/>
            <consortium name="The Broad Institute Genome Sequencing Center for Infectious Disease"/>
            <person name="Wu L."/>
            <person name="Ma J."/>
        </authorList>
    </citation>
    <scope>NUCLEOTIDE SEQUENCE [LARGE SCALE GENOMIC DNA]</scope>
    <source>
        <strain evidence="2">CGMCC 4.7683</strain>
    </source>
</reference>
<proteinExistence type="predicted"/>
<evidence type="ECO:0000313" key="2">
    <source>
        <dbReference type="Proteomes" id="UP000635387"/>
    </source>
</evidence>
<dbReference type="EMBL" id="BNAY01000008">
    <property type="protein sequence ID" value="GHH29987.1"/>
    <property type="molecule type" value="Genomic_DNA"/>
</dbReference>